<dbReference type="OrthoDB" id="9966712at2"/>
<keyword evidence="1" id="KW-0472">Membrane</keyword>
<keyword evidence="1" id="KW-1133">Transmembrane helix</keyword>
<dbReference type="EMBL" id="RIZG01000001">
    <property type="protein sequence ID" value="RNF52979.1"/>
    <property type="molecule type" value="Genomic_DNA"/>
</dbReference>
<dbReference type="RefSeq" id="WP_123094319.1">
    <property type="nucleotide sequence ID" value="NZ_RIZG01000001.1"/>
</dbReference>
<name>A0A3M8QAA7_9GAMM</name>
<evidence type="ECO:0000313" key="2">
    <source>
        <dbReference type="EMBL" id="RNF52979.1"/>
    </source>
</evidence>
<dbReference type="AlphaFoldDB" id="A0A3M8QAA7"/>
<organism evidence="2 3">
    <name type="scientific">Marinomonas hwangdonensis</name>
    <dbReference type="NCBI Taxonomy" id="1053647"/>
    <lineage>
        <taxon>Bacteria</taxon>
        <taxon>Pseudomonadati</taxon>
        <taxon>Pseudomonadota</taxon>
        <taxon>Gammaproteobacteria</taxon>
        <taxon>Oceanospirillales</taxon>
        <taxon>Oceanospirillaceae</taxon>
        <taxon>Marinomonas</taxon>
    </lineage>
</organism>
<accession>A0A3M8QAA7</accession>
<evidence type="ECO:0000313" key="3">
    <source>
        <dbReference type="Proteomes" id="UP000280507"/>
    </source>
</evidence>
<sequence length="218" mass="24492">MTIKERLPIHKQAYPYFLLTLGLLFGLGIAIDWDIGFKAKLETEKSGWDIAASIGSLLAGFGTVGLLVFGWIKGSVWVNQIKSEKRLNIIIEASDELIKASNYFENIVKIEFLDRNSGLHSFTNHKGLSTSEVTKAINTVEGSLNTLRSLLKKDITLGPKVKELQKHLEKLDKRYHSGNILIRGCDVLMGSALFSEKAKKFHMKLIPYLLDGEWDDEN</sequence>
<comment type="caution">
    <text evidence="2">The sequence shown here is derived from an EMBL/GenBank/DDBJ whole genome shotgun (WGS) entry which is preliminary data.</text>
</comment>
<feature type="transmembrane region" description="Helical" evidence="1">
    <location>
        <begin position="51"/>
        <end position="72"/>
    </location>
</feature>
<keyword evidence="1" id="KW-0812">Transmembrane</keyword>
<keyword evidence="3" id="KW-1185">Reference proteome</keyword>
<dbReference type="Proteomes" id="UP000280507">
    <property type="component" value="Unassembled WGS sequence"/>
</dbReference>
<evidence type="ECO:0000256" key="1">
    <source>
        <dbReference type="SAM" id="Phobius"/>
    </source>
</evidence>
<reference evidence="2 3" key="1">
    <citation type="journal article" date="2012" name="Int. J. Syst. Evol. Microbiol.">
        <title>Marinomonas hwangdonensis sp. nov., isolated from seawater.</title>
        <authorList>
            <person name="Jung Y.T."/>
            <person name="Oh T.K."/>
            <person name="Yoon J.H."/>
        </authorList>
    </citation>
    <scope>NUCLEOTIDE SEQUENCE [LARGE SCALE GENOMIC DNA]</scope>
    <source>
        <strain evidence="2 3">HDW-15</strain>
    </source>
</reference>
<proteinExistence type="predicted"/>
<protein>
    <submittedName>
        <fullName evidence="2">Uncharacterized protein</fullName>
    </submittedName>
</protein>
<feature type="transmembrane region" description="Helical" evidence="1">
    <location>
        <begin position="12"/>
        <end position="31"/>
    </location>
</feature>
<gene>
    <name evidence="2" type="ORF">EBI00_02445</name>
</gene>